<keyword evidence="1" id="KW-0812">Transmembrane</keyword>
<accession>A0A8C4TPS3</accession>
<keyword evidence="1" id="KW-1133">Transmembrane helix</keyword>
<dbReference type="SUPFAM" id="SSF82671">
    <property type="entry name" value="SEA domain"/>
    <property type="match status" value="1"/>
</dbReference>
<keyword evidence="3" id="KW-1185">Reference proteome</keyword>
<dbReference type="Proteomes" id="UP000694562">
    <property type="component" value="Unplaced"/>
</dbReference>
<proteinExistence type="predicted"/>
<dbReference type="InterPro" id="IPR036364">
    <property type="entry name" value="SEA_dom_sf"/>
</dbReference>
<dbReference type="InterPro" id="IPR028850">
    <property type="entry name" value="MUC16"/>
</dbReference>
<protein>
    <recommendedName>
        <fullName evidence="4">SEA domain-containing protein</fullName>
    </recommendedName>
</protein>
<reference evidence="2" key="1">
    <citation type="submission" date="2025-08" db="UniProtKB">
        <authorList>
            <consortium name="Ensembl"/>
        </authorList>
    </citation>
    <scope>IDENTIFICATION</scope>
</reference>
<feature type="transmembrane region" description="Helical" evidence="1">
    <location>
        <begin position="134"/>
        <end position="161"/>
    </location>
</feature>
<evidence type="ECO:0000256" key="1">
    <source>
        <dbReference type="SAM" id="Phobius"/>
    </source>
</evidence>
<organism evidence="2 3">
    <name type="scientific">Falco tinnunculus</name>
    <name type="common">Common kestrel</name>
    <dbReference type="NCBI Taxonomy" id="100819"/>
    <lineage>
        <taxon>Eukaryota</taxon>
        <taxon>Metazoa</taxon>
        <taxon>Chordata</taxon>
        <taxon>Craniata</taxon>
        <taxon>Vertebrata</taxon>
        <taxon>Euteleostomi</taxon>
        <taxon>Archelosauria</taxon>
        <taxon>Archosauria</taxon>
        <taxon>Dinosauria</taxon>
        <taxon>Saurischia</taxon>
        <taxon>Theropoda</taxon>
        <taxon>Coelurosauria</taxon>
        <taxon>Aves</taxon>
        <taxon>Neognathae</taxon>
        <taxon>Neoaves</taxon>
        <taxon>Telluraves</taxon>
        <taxon>Australaves</taxon>
        <taxon>Falconiformes</taxon>
        <taxon>Falconidae</taxon>
        <taxon>Falco</taxon>
    </lineage>
</organism>
<dbReference type="OMA" id="SICKFTQ"/>
<dbReference type="PANTHER" id="PTHR14672">
    <property type="entry name" value="MUCIN-16"/>
    <property type="match status" value="1"/>
</dbReference>
<dbReference type="PANTHER" id="PTHR14672:SF1">
    <property type="entry name" value="MUCIN-16"/>
    <property type="match status" value="1"/>
</dbReference>
<dbReference type="Ensembl" id="ENSFTIT00000001848.1">
    <property type="protein sequence ID" value="ENSFTIP00000001761.1"/>
    <property type="gene ID" value="ENSFTIG00000001258.1"/>
</dbReference>
<evidence type="ECO:0000313" key="2">
    <source>
        <dbReference type="Ensembl" id="ENSFTIP00000001761.1"/>
    </source>
</evidence>
<dbReference type="OrthoDB" id="9947814at2759"/>
<dbReference type="AlphaFoldDB" id="A0A8C4TPS3"/>
<sequence>DRGKANSNSPLSLFKLWVYYTYSVFPNCSVSAHQLDAFRSSSLKNHFAGCTVESFGPVHGKAYTDIASICKFTQDPFLGALQKQEVYKELKRLTHGFTKLGPSYELEEQSLVVEGYSPPKTDEQESERSELQPWAIILICIFTLLGFILLLLLCFLVVFCLRRKSHLYQVQQSMYGVYFPHLNTRKVH</sequence>
<name>A0A8C4TPS3_FALTI</name>
<evidence type="ECO:0000313" key="3">
    <source>
        <dbReference type="Proteomes" id="UP000694562"/>
    </source>
</evidence>
<evidence type="ECO:0008006" key="4">
    <source>
        <dbReference type="Google" id="ProtNLM"/>
    </source>
</evidence>
<keyword evidence="1" id="KW-0472">Membrane</keyword>
<dbReference type="Gene3D" id="3.30.70.960">
    <property type="entry name" value="SEA domain"/>
    <property type="match status" value="1"/>
</dbReference>
<reference evidence="2" key="2">
    <citation type="submission" date="2025-09" db="UniProtKB">
        <authorList>
            <consortium name="Ensembl"/>
        </authorList>
    </citation>
    <scope>IDENTIFICATION</scope>
</reference>